<name>A0A1H1Q2W0_9ACTN</name>
<proteinExistence type="predicted"/>
<protein>
    <recommendedName>
        <fullName evidence="4">Peptidase inhibitor family I36</fullName>
    </recommendedName>
</protein>
<evidence type="ECO:0000256" key="1">
    <source>
        <dbReference type="SAM" id="SignalP"/>
    </source>
</evidence>
<feature type="signal peptide" evidence="1">
    <location>
        <begin position="1"/>
        <end position="22"/>
    </location>
</feature>
<dbReference type="Proteomes" id="UP000198688">
    <property type="component" value="Chromosome I"/>
</dbReference>
<evidence type="ECO:0000313" key="3">
    <source>
        <dbReference type="Proteomes" id="UP000198688"/>
    </source>
</evidence>
<evidence type="ECO:0008006" key="4">
    <source>
        <dbReference type="Google" id="ProtNLM"/>
    </source>
</evidence>
<reference evidence="2 3" key="1">
    <citation type="submission" date="2016-10" db="EMBL/GenBank/DDBJ databases">
        <authorList>
            <person name="de Groot N.N."/>
        </authorList>
    </citation>
    <scope>NUCLEOTIDE SEQUENCE [LARGE SCALE GENOMIC DNA]</scope>
    <source>
        <strain evidence="2 3">DSM 43941</strain>
    </source>
</reference>
<gene>
    <name evidence="2" type="ORF">SAMN04489716_0190</name>
</gene>
<evidence type="ECO:0000313" key="2">
    <source>
        <dbReference type="EMBL" id="SDS17683.1"/>
    </source>
</evidence>
<sequence>MRRAALYLGGLFLATGATLAMAAPVQAAPAGCRDIYGYGQNIILVQELHTVAWVRPYIVDGYAFRSRGIYDSYYSDSPYFENNQYIANNSFNTVDSYNTGSYNTYNSVLDLGGLLG</sequence>
<dbReference type="EMBL" id="LT629758">
    <property type="protein sequence ID" value="SDS17683.1"/>
    <property type="molecule type" value="Genomic_DNA"/>
</dbReference>
<keyword evidence="1" id="KW-0732">Signal</keyword>
<keyword evidence="3" id="KW-1185">Reference proteome</keyword>
<accession>A0A1H1Q2W0</accession>
<dbReference type="AlphaFoldDB" id="A0A1H1Q2W0"/>
<organism evidence="2 3">
    <name type="scientific">Actinoplanes derwentensis</name>
    <dbReference type="NCBI Taxonomy" id="113562"/>
    <lineage>
        <taxon>Bacteria</taxon>
        <taxon>Bacillati</taxon>
        <taxon>Actinomycetota</taxon>
        <taxon>Actinomycetes</taxon>
        <taxon>Micromonosporales</taxon>
        <taxon>Micromonosporaceae</taxon>
        <taxon>Actinoplanes</taxon>
    </lineage>
</organism>
<dbReference type="RefSeq" id="WP_092540716.1">
    <property type="nucleotide sequence ID" value="NZ_BOMJ01000004.1"/>
</dbReference>
<feature type="chain" id="PRO_5009257222" description="Peptidase inhibitor family I36" evidence="1">
    <location>
        <begin position="23"/>
        <end position="116"/>
    </location>
</feature>